<dbReference type="Pfam" id="PF00401">
    <property type="entry name" value="ATP-synt_DE"/>
    <property type="match status" value="1"/>
</dbReference>
<evidence type="ECO:0000256" key="6">
    <source>
        <dbReference type="ARBA" id="ARBA00022448"/>
    </source>
</evidence>
<organism evidence="18 19">
    <name type="scientific">Candidatus Coxiella mudrowiae</name>
    <dbReference type="NCBI Taxonomy" id="2054173"/>
    <lineage>
        <taxon>Bacteria</taxon>
        <taxon>Pseudomonadati</taxon>
        <taxon>Pseudomonadota</taxon>
        <taxon>Gammaproteobacteria</taxon>
        <taxon>Legionellales</taxon>
        <taxon>Coxiellaceae</taxon>
        <taxon>Coxiella</taxon>
    </lineage>
</organism>
<dbReference type="Gene3D" id="1.20.5.440">
    <property type="entry name" value="ATP synthase delta/epsilon subunit, C-terminal domain"/>
    <property type="match status" value="1"/>
</dbReference>
<dbReference type="NCBIfam" id="NF001847">
    <property type="entry name" value="PRK00571.1-4"/>
    <property type="match status" value="1"/>
</dbReference>
<comment type="subunit">
    <text evidence="4 14 15">F-type ATPases have 2 components, CF(1) - the catalytic core - and CF(0) - the membrane proton channel. CF(1) has five subunits: alpha(3), beta(3), gamma(1), delta(1), epsilon(1). CF(0) has three main subunits: a, b and c.</text>
</comment>
<keyword evidence="19" id="KW-1185">Reference proteome</keyword>
<keyword evidence="6 14" id="KW-0813">Transport</keyword>
<evidence type="ECO:0000313" key="18">
    <source>
        <dbReference type="EMBL" id="AKQ33157.1"/>
    </source>
</evidence>
<evidence type="ECO:0000313" key="19">
    <source>
        <dbReference type="Proteomes" id="UP000063965"/>
    </source>
</evidence>
<dbReference type="InterPro" id="IPR001469">
    <property type="entry name" value="ATP_synth_F1_dsu/esu"/>
</dbReference>
<evidence type="ECO:0000256" key="9">
    <source>
        <dbReference type="ARBA" id="ARBA00023136"/>
    </source>
</evidence>
<gene>
    <name evidence="14 18" type="primary">atpC</name>
    <name evidence="18" type="ORF">CleRT_00400</name>
</gene>
<keyword evidence="11 14" id="KW-0066">ATP synthesis</keyword>
<evidence type="ECO:0000256" key="3">
    <source>
        <dbReference type="ARBA" id="ARBA00005712"/>
    </source>
</evidence>
<sequence length="141" mass="15168">MAKTMQLEIVSAEAGIFSGKFEKIIVTGSMGELGIYPGHRQLLTSLKPGQISAVLENGKEEVFYISGGMLEVQPEIVTVLADTALRAADLNEAAVIAAKEEAECRLSEQKAGIEYSRAMTELAEAAAQLRAIQMIRKRAKG</sequence>
<evidence type="ECO:0000259" key="16">
    <source>
        <dbReference type="Pfam" id="PF00401"/>
    </source>
</evidence>
<evidence type="ECO:0000256" key="5">
    <source>
        <dbReference type="ARBA" id="ARBA00014480"/>
    </source>
</evidence>
<dbReference type="HAMAP" id="MF_00530">
    <property type="entry name" value="ATP_synth_epsil_bac"/>
    <property type="match status" value="1"/>
</dbReference>
<dbReference type="InterPro" id="IPR036771">
    <property type="entry name" value="ATPsynth_dsu/esu_N"/>
</dbReference>
<evidence type="ECO:0000256" key="7">
    <source>
        <dbReference type="ARBA" id="ARBA00022519"/>
    </source>
</evidence>
<name>A0ABM5UT92_9COXI</name>
<evidence type="ECO:0000259" key="17">
    <source>
        <dbReference type="Pfam" id="PF02823"/>
    </source>
</evidence>
<protein>
    <recommendedName>
        <fullName evidence="5 14">ATP synthase epsilon chain</fullName>
    </recommendedName>
    <alternativeName>
        <fullName evidence="13 14">ATP synthase F1 sector epsilon subunit</fullName>
    </alternativeName>
    <alternativeName>
        <fullName evidence="12 14">F-ATPase epsilon subunit</fullName>
    </alternativeName>
</protein>
<dbReference type="NCBIfam" id="TIGR01216">
    <property type="entry name" value="ATP_synt_epsi"/>
    <property type="match status" value="1"/>
</dbReference>
<dbReference type="InterPro" id="IPR020546">
    <property type="entry name" value="ATP_synth_F1_dsu/esu_N"/>
</dbReference>
<keyword evidence="14" id="KW-1003">Cell membrane</keyword>
<dbReference type="Pfam" id="PF02823">
    <property type="entry name" value="ATP-synt_DE_N"/>
    <property type="match status" value="1"/>
</dbReference>
<evidence type="ECO:0000256" key="13">
    <source>
        <dbReference type="ARBA" id="ARBA00031795"/>
    </source>
</evidence>
<evidence type="ECO:0000256" key="8">
    <source>
        <dbReference type="ARBA" id="ARBA00023065"/>
    </source>
</evidence>
<evidence type="ECO:0000256" key="12">
    <source>
        <dbReference type="ARBA" id="ARBA00030215"/>
    </source>
</evidence>
<keyword evidence="7" id="KW-0997">Cell inner membrane</keyword>
<evidence type="ECO:0000256" key="2">
    <source>
        <dbReference type="ARBA" id="ARBA00004202"/>
    </source>
</evidence>
<dbReference type="InterPro" id="IPR020547">
    <property type="entry name" value="ATP_synth_F1_esu_C"/>
</dbReference>
<dbReference type="PANTHER" id="PTHR13822:SF10">
    <property type="entry name" value="ATP SYNTHASE EPSILON CHAIN, CHLOROPLASTIC"/>
    <property type="match status" value="1"/>
</dbReference>
<evidence type="ECO:0000256" key="1">
    <source>
        <dbReference type="ARBA" id="ARBA00003543"/>
    </source>
</evidence>
<evidence type="ECO:0000256" key="10">
    <source>
        <dbReference type="ARBA" id="ARBA00023196"/>
    </source>
</evidence>
<evidence type="ECO:0000256" key="14">
    <source>
        <dbReference type="HAMAP-Rule" id="MF_00530"/>
    </source>
</evidence>
<evidence type="ECO:0000256" key="11">
    <source>
        <dbReference type="ARBA" id="ARBA00023310"/>
    </source>
</evidence>
<accession>A0ABM5UT92</accession>
<reference evidence="18 19" key="1">
    <citation type="journal article" date="2015" name="Genome Biol. Evol.">
        <title>Distinctive Genome Reduction Rates Revealed by Genomic Analyses of Two Coxiella-Like Endosymbionts in Ticks.</title>
        <authorList>
            <person name="Gottlieb Y."/>
            <person name="Lalzar I."/>
            <person name="Klasson L."/>
        </authorList>
    </citation>
    <scope>NUCLEOTIDE SEQUENCE [LARGE SCALE GENOMIC DNA]</scope>
    <source>
        <strain evidence="18 19">CRt</strain>
    </source>
</reference>
<proteinExistence type="inferred from homology"/>
<dbReference type="Proteomes" id="UP000063965">
    <property type="component" value="Chromosome"/>
</dbReference>
<keyword evidence="10 14" id="KW-0139">CF(1)</keyword>
<keyword evidence="9 14" id="KW-0472">Membrane</keyword>
<dbReference type="Gene3D" id="2.60.15.10">
    <property type="entry name" value="F0F1 ATP synthase delta/epsilon subunit, N-terminal"/>
    <property type="match status" value="1"/>
</dbReference>
<comment type="similarity">
    <text evidence="3 14 15">Belongs to the ATPase epsilon chain family.</text>
</comment>
<dbReference type="PANTHER" id="PTHR13822">
    <property type="entry name" value="ATP SYNTHASE DELTA/EPSILON CHAIN"/>
    <property type="match status" value="1"/>
</dbReference>
<evidence type="ECO:0000256" key="15">
    <source>
        <dbReference type="RuleBase" id="RU003656"/>
    </source>
</evidence>
<dbReference type="SUPFAM" id="SSF51344">
    <property type="entry name" value="Epsilon subunit of F1F0-ATP synthase N-terminal domain"/>
    <property type="match status" value="1"/>
</dbReference>
<dbReference type="EMBL" id="CP011126">
    <property type="protein sequence ID" value="AKQ33157.1"/>
    <property type="molecule type" value="Genomic_DNA"/>
</dbReference>
<feature type="domain" description="ATP synthase epsilon subunit C-terminal" evidence="16">
    <location>
        <begin position="89"/>
        <end position="133"/>
    </location>
</feature>
<dbReference type="CDD" id="cd12152">
    <property type="entry name" value="F1-ATPase_delta"/>
    <property type="match status" value="1"/>
</dbReference>
<comment type="subcellular location">
    <subcellularLocation>
        <location evidence="2 14">Cell membrane</location>
        <topology evidence="2 14">Peripheral membrane protein</topology>
    </subcellularLocation>
</comment>
<keyword evidence="8 14" id="KW-0406">Ion transport</keyword>
<dbReference type="InterPro" id="IPR036794">
    <property type="entry name" value="ATP_F1_dsu/esu_C_sf"/>
</dbReference>
<comment type="function">
    <text evidence="1 14">Produces ATP from ADP in the presence of a proton gradient across the membrane.</text>
</comment>
<dbReference type="SUPFAM" id="SSF46604">
    <property type="entry name" value="Epsilon subunit of F1F0-ATP synthase C-terminal domain"/>
    <property type="match status" value="1"/>
</dbReference>
<feature type="domain" description="ATP synthase F1 complex delta/epsilon subunit N-terminal" evidence="17">
    <location>
        <begin position="5"/>
        <end position="84"/>
    </location>
</feature>
<keyword evidence="14" id="KW-0375">Hydrogen ion transport</keyword>
<dbReference type="RefSeq" id="WP_048874758.1">
    <property type="nucleotide sequence ID" value="NZ_CP011126.1"/>
</dbReference>
<evidence type="ECO:0000256" key="4">
    <source>
        <dbReference type="ARBA" id="ARBA00011648"/>
    </source>
</evidence>